<dbReference type="Proteomes" id="UP000320776">
    <property type="component" value="Chromosome"/>
</dbReference>
<sequence length="98" mass="11349">MVAWRQLLGLWDTEHSGGKSLPGLAEVVDQARRDWLYAQNYYNSVTDSDLIDYAIYLTKACERRYMYLLRQARQEGVRYPLAVSIAEISDAGTIRRVF</sequence>
<dbReference type="EMBL" id="CP036259">
    <property type="protein sequence ID" value="QDR82894.1"/>
    <property type="molecule type" value="Genomic_DNA"/>
</dbReference>
<organism evidence="1 2">
    <name type="scientific">Sporomusa termitida</name>
    <dbReference type="NCBI Taxonomy" id="2377"/>
    <lineage>
        <taxon>Bacteria</taxon>
        <taxon>Bacillati</taxon>
        <taxon>Bacillota</taxon>
        <taxon>Negativicutes</taxon>
        <taxon>Selenomonadales</taxon>
        <taxon>Sporomusaceae</taxon>
        <taxon>Sporomusa</taxon>
    </lineage>
</organism>
<accession>A0A517DZW1</accession>
<protein>
    <recommendedName>
        <fullName evidence="3">DUF2508 family protein</fullName>
    </recommendedName>
</protein>
<name>A0A517DZW1_9FIRM</name>
<dbReference type="Pfam" id="PF10704">
    <property type="entry name" value="DUF2508"/>
    <property type="match status" value="1"/>
</dbReference>
<evidence type="ECO:0000313" key="1">
    <source>
        <dbReference type="EMBL" id="QDR82894.1"/>
    </source>
</evidence>
<dbReference type="KEGG" id="sted:SPTER_43380"/>
<dbReference type="AlphaFoldDB" id="A0A517DZW1"/>
<dbReference type="InterPro" id="IPR019644">
    <property type="entry name" value="DUF2508"/>
</dbReference>
<evidence type="ECO:0008006" key="3">
    <source>
        <dbReference type="Google" id="ProtNLM"/>
    </source>
</evidence>
<evidence type="ECO:0000313" key="2">
    <source>
        <dbReference type="Proteomes" id="UP000320776"/>
    </source>
</evidence>
<proteinExistence type="predicted"/>
<reference evidence="1 2" key="1">
    <citation type="submission" date="2019-02" db="EMBL/GenBank/DDBJ databases">
        <title>Closed genome of Sporomusa termitida DSM 4440.</title>
        <authorList>
            <person name="Poehlein A."/>
            <person name="Daniel R."/>
        </authorList>
    </citation>
    <scope>NUCLEOTIDE SEQUENCE [LARGE SCALE GENOMIC DNA]</scope>
    <source>
        <strain evidence="1 2">DSM 4440</strain>
    </source>
</reference>
<gene>
    <name evidence="1" type="ORF">SPTER_43380</name>
</gene>
<keyword evidence="2" id="KW-1185">Reference proteome</keyword>